<feature type="compositionally biased region" description="Basic and acidic residues" evidence="1">
    <location>
        <begin position="91"/>
        <end position="100"/>
    </location>
</feature>
<evidence type="ECO:0000256" key="1">
    <source>
        <dbReference type="SAM" id="MobiDB-lite"/>
    </source>
</evidence>
<comment type="caution">
    <text evidence="2">The sequence shown here is derived from an EMBL/GenBank/DDBJ whole genome shotgun (WGS) entry which is preliminary data.</text>
</comment>
<proteinExistence type="predicted"/>
<dbReference type="Proteomes" id="UP000823775">
    <property type="component" value="Unassembled WGS sequence"/>
</dbReference>
<reference evidence="2 3" key="1">
    <citation type="journal article" date="2021" name="BMC Genomics">
        <title>Datura genome reveals duplications of psychoactive alkaloid biosynthetic genes and high mutation rate following tissue culture.</title>
        <authorList>
            <person name="Rajewski A."/>
            <person name="Carter-House D."/>
            <person name="Stajich J."/>
            <person name="Litt A."/>
        </authorList>
    </citation>
    <scope>NUCLEOTIDE SEQUENCE [LARGE SCALE GENOMIC DNA]</scope>
    <source>
        <strain evidence="2">AR-01</strain>
    </source>
</reference>
<keyword evidence="3" id="KW-1185">Reference proteome</keyword>
<accession>A0ABS8UJ90</accession>
<gene>
    <name evidence="2" type="ORF">HAX54_015802</name>
</gene>
<feature type="compositionally biased region" description="Polar residues" evidence="1">
    <location>
        <begin position="101"/>
        <end position="114"/>
    </location>
</feature>
<sequence>MAQINLPLEEMTKVQRAEAARLAEEARLAEIATSAKAAKFAGALAERHQQTPSSSWTSLSASNKAIADGIAEGSMMAHTFSRILDKMTNTKREWHTRESEATTMSYSREMTAKQ</sequence>
<evidence type="ECO:0000313" key="3">
    <source>
        <dbReference type="Proteomes" id="UP000823775"/>
    </source>
</evidence>
<feature type="region of interest" description="Disordered" evidence="1">
    <location>
        <begin position="91"/>
        <end position="114"/>
    </location>
</feature>
<name>A0ABS8UJ90_DATST</name>
<evidence type="ECO:0000313" key="2">
    <source>
        <dbReference type="EMBL" id="MCD9558428.1"/>
    </source>
</evidence>
<organism evidence="2 3">
    <name type="scientific">Datura stramonium</name>
    <name type="common">Jimsonweed</name>
    <name type="synonym">Common thornapple</name>
    <dbReference type="NCBI Taxonomy" id="4076"/>
    <lineage>
        <taxon>Eukaryota</taxon>
        <taxon>Viridiplantae</taxon>
        <taxon>Streptophyta</taxon>
        <taxon>Embryophyta</taxon>
        <taxon>Tracheophyta</taxon>
        <taxon>Spermatophyta</taxon>
        <taxon>Magnoliopsida</taxon>
        <taxon>eudicotyledons</taxon>
        <taxon>Gunneridae</taxon>
        <taxon>Pentapetalae</taxon>
        <taxon>asterids</taxon>
        <taxon>lamiids</taxon>
        <taxon>Solanales</taxon>
        <taxon>Solanaceae</taxon>
        <taxon>Solanoideae</taxon>
        <taxon>Datureae</taxon>
        <taxon>Datura</taxon>
    </lineage>
</organism>
<protein>
    <submittedName>
        <fullName evidence="2">Uncharacterized protein</fullName>
    </submittedName>
</protein>
<dbReference type="EMBL" id="JACEIK010002010">
    <property type="protein sequence ID" value="MCD9558428.1"/>
    <property type="molecule type" value="Genomic_DNA"/>
</dbReference>